<dbReference type="EMBL" id="AP024110">
    <property type="protein sequence ID" value="BCM25211.1"/>
    <property type="molecule type" value="Genomic_DNA"/>
</dbReference>
<evidence type="ECO:0000313" key="11">
    <source>
        <dbReference type="EMBL" id="BCM25211.1"/>
    </source>
</evidence>
<evidence type="ECO:0000256" key="3">
    <source>
        <dbReference type="ARBA" id="ARBA00022475"/>
    </source>
</evidence>
<accession>A0A8D5JR82</accession>
<keyword evidence="3" id="KW-1003">Cell membrane</keyword>
<feature type="transmembrane region" description="Helical" evidence="7">
    <location>
        <begin position="15"/>
        <end position="36"/>
    </location>
</feature>
<dbReference type="SUPFAM" id="SSF50182">
    <property type="entry name" value="Sm-like ribonucleoproteins"/>
    <property type="match status" value="1"/>
</dbReference>
<dbReference type="SUPFAM" id="SSF82689">
    <property type="entry name" value="Mechanosensitive channel protein MscS (YggB), C-terminal domain"/>
    <property type="match status" value="1"/>
</dbReference>
<gene>
    <name evidence="11" type="ORF">ZMTM_14700</name>
</gene>
<evidence type="ECO:0000256" key="1">
    <source>
        <dbReference type="ARBA" id="ARBA00004651"/>
    </source>
</evidence>
<dbReference type="InterPro" id="IPR049278">
    <property type="entry name" value="MS_channel_C"/>
</dbReference>
<protein>
    <submittedName>
        <fullName evidence="11">Mechanosensitive ion channel protein MscS</fullName>
    </submittedName>
</protein>
<dbReference type="InterPro" id="IPR011014">
    <property type="entry name" value="MscS_channel_TM-2"/>
</dbReference>
<dbReference type="InterPro" id="IPR010920">
    <property type="entry name" value="LSM_dom_sf"/>
</dbReference>
<dbReference type="Pfam" id="PF21082">
    <property type="entry name" value="MS_channel_3rd"/>
    <property type="match status" value="1"/>
</dbReference>
<evidence type="ECO:0000259" key="8">
    <source>
        <dbReference type="Pfam" id="PF00924"/>
    </source>
</evidence>
<evidence type="ECO:0000256" key="7">
    <source>
        <dbReference type="SAM" id="Phobius"/>
    </source>
</evidence>
<dbReference type="InterPro" id="IPR011066">
    <property type="entry name" value="MscS_channel_C_sf"/>
</dbReference>
<proteinExistence type="inferred from homology"/>
<feature type="transmembrane region" description="Helical" evidence="7">
    <location>
        <begin position="94"/>
        <end position="115"/>
    </location>
</feature>
<feature type="transmembrane region" description="Helical" evidence="7">
    <location>
        <begin position="160"/>
        <end position="178"/>
    </location>
</feature>
<dbReference type="GO" id="GO:0005886">
    <property type="term" value="C:plasma membrane"/>
    <property type="evidence" value="ECO:0007669"/>
    <property type="project" value="UniProtKB-SubCell"/>
</dbReference>
<evidence type="ECO:0000256" key="6">
    <source>
        <dbReference type="ARBA" id="ARBA00023136"/>
    </source>
</evidence>
<feature type="domain" description="Mechanosensitive ion channel MscS C-terminal" evidence="9">
    <location>
        <begin position="253"/>
        <end position="333"/>
    </location>
</feature>
<dbReference type="Gene3D" id="2.30.30.60">
    <property type="match status" value="1"/>
</dbReference>
<feature type="transmembrane region" description="Helical" evidence="7">
    <location>
        <begin position="135"/>
        <end position="154"/>
    </location>
</feature>
<evidence type="ECO:0000256" key="5">
    <source>
        <dbReference type="ARBA" id="ARBA00022989"/>
    </source>
</evidence>
<dbReference type="SUPFAM" id="SSF82861">
    <property type="entry name" value="Mechanosensitive channel protein MscS (YggB), transmembrane region"/>
    <property type="match status" value="1"/>
</dbReference>
<dbReference type="Pfam" id="PF00924">
    <property type="entry name" value="MS_channel_2nd"/>
    <property type="match status" value="1"/>
</dbReference>
<name>A0A8D5JR82_9PROT</name>
<sequence>MNIWLQNNSFLSIPAYQWLVALVITLLAFFAMHALWQVLLKNLTAMVQKTTSSLDDIFVEVLGSTQKLTLTLFAILIGMHFLELPAKWESRLDHISFIIIGVQIAIWLSKGITVWSRLQLTEKDGPVPNPVITSMLSWVFKAVIWSIIFLTILANVGVNITAFVASLGVGGVAVALAVQSILSDLFASLAIGLDKPFVIGDFVVFGDVAGSIERVGLKTTHIRSISGEQIVCSNTELLKNTIHNYKRMSERRVVFSFGITYDTPPATIAQIPDVVKKAIEQSSDTRFDRAHFKEFGANALNFEVVYFITSSDFNLYMDIQQTINLYLMSEFQKIEVKFALPAVTLNTSNLDVLITTPIPQGRGLSLP</sequence>
<organism evidence="11 12">
    <name type="scientific">Methyloradius palustris</name>
    <dbReference type="NCBI Taxonomy" id="2778876"/>
    <lineage>
        <taxon>Bacteria</taxon>
        <taxon>Pseudomonadati</taxon>
        <taxon>Pseudomonadota</taxon>
        <taxon>Betaproteobacteria</taxon>
        <taxon>Nitrosomonadales</taxon>
        <taxon>Methylophilaceae</taxon>
        <taxon>Methyloradius</taxon>
    </lineage>
</organism>
<comment type="similarity">
    <text evidence="2">Belongs to the MscS (TC 1.A.23) family.</text>
</comment>
<dbReference type="RefSeq" id="WP_221763325.1">
    <property type="nucleotide sequence ID" value="NZ_AP024110.1"/>
</dbReference>
<feature type="domain" description="Mechanosensitive ion channel transmembrane helices 2/3" evidence="10">
    <location>
        <begin position="138"/>
        <end position="179"/>
    </location>
</feature>
<dbReference type="InterPro" id="IPR049142">
    <property type="entry name" value="MS_channel_1st"/>
</dbReference>
<dbReference type="GO" id="GO:0008381">
    <property type="term" value="F:mechanosensitive monoatomic ion channel activity"/>
    <property type="evidence" value="ECO:0007669"/>
    <property type="project" value="UniProtKB-ARBA"/>
</dbReference>
<evidence type="ECO:0000256" key="2">
    <source>
        <dbReference type="ARBA" id="ARBA00008017"/>
    </source>
</evidence>
<dbReference type="Pfam" id="PF21088">
    <property type="entry name" value="MS_channel_1st"/>
    <property type="match status" value="1"/>
</dbReference>
<dbReference type="Gene3D" id="1.10.287.1260">
    <property type="match status" value="1"/>
</dbReference>
<evidence type="ECO:0000256" key="4">
    <source>
        <dbReference type="ARBA" id="ARBA00022692"/>
    </source>
</evidence>
<feature type="domain" description="Mechanosensitive ion channel MscS" evidence="8">
    <location>
        <begin position="181"/>
        <end position="247"/>
    </location>
</feature>
<dbReference type="AlphaFoldDB" id="A0A8D5JR82"/>
<keyword evidence="5 7" id="KW-1133">Transmembrane helix</keyword>
<keyword evidence="6 7" id="KW-0472">Membrane</keyword>
<dbReference type="Gene3D" id="3.30.70.100">
    <property type="match status" value="1"/>
</dbReference>
<dbReference type="InterPro" id="IPR023408">
    <property type="entry name" value="MscS_beta-dom_sf"/>
</dbReference>
<dbReference type="PANTHER" id="PTHR30566">
    <property type="entry name" value="YNAI-RELATED MECHANOSENSITIVE ION CHANNEL"/>
    <property type="match status" value="1"/>
</dbReference>
<keyword evidence="12" id="KW-1185">Reference proteome</keyword>
<evidence type="ECO:0000259" key="10">
    <source>
        <dbReference type="Pfam" id="PF21088"/>
    </source>
</evidence>
<reference evidence="11" key="1">
    <citation type="journal article" date="2021" name="Arch. Microbiol.">
        <title>Methyloradius palustris gen. nov., sp. nov., a methanol-oxidizing bacterium isolated from snow.</title>
        <authorList>
            <person name="Miyadera T."/>
            <person name="Kojima H."/>
            <person name="Fukui M."/>
        </authorList>
    </citation>
    <scope>NUCLEOTIDE SEQUENCE</scope>
    <source>
        <strain evidence="11">Zm11</strain>
    </source>
</reference>
<evidence type="ECO:0000313" key="12">
    <source>
        <dbReference type="Proteomes" id="UP000826722"/>
    </source>
</evidence>
<keyword evidence="4 7" id="KW-0812">Transmembrane</keyword>
<comment type="subcellular location">
    <subcellularLocation>
        <location evidence="1">Cell membrane</location>
        <topology evidence="1">Multi-pass membrane protein</topology>
    </subcellularLocation>
</comment>
<dbReference type="Proteomes" id="UP000826722">
    <property type="component" value="Chromosome"/>
</dbReference>
<evidence type="ECO:0000259" key="9">
    <source>
        <dbReference type="Pfam" id="PF21082"/>
    </source>
</evidence>
<dbReference type="InterPro" id="IPR006685">
    <property type="entry name" value="MscS_channel_2nd"/>
</dbReference>
<dbReference type="PANTHER" id="PTHR30566:SF25">
    <property type="entry name" value="INNER MEMBRANE PROTEIN"/>
    <property type="match status" value="1"/>
</dbReference>
<dbReference type="KEGG" id="mpau:ZMTM_14700"/>